<comment type="caution">
    <text evidence="1">The sequence shown here is derived from an EMBL/GenBank/DDBJ whole genome shotgun (WGS) entry which is preliminary data.</text>
</comment>
<gene>
    <name evidence="1" type="ORF">MJO28_016134</name>
</gene>
<proteinExistence type="predicted"/>
<reference evidence="2" key="1">
    <citation type="journal article" date="2018" name="BMC Genomics">
        <title>Genomic insights into host adaptation between the wheat stripe rust pathogen (Puccinia striiformis f. sp. tritici) and the barley stripe rust pathogen (Puccinia striiformis f. sp. hordei).</title>
        <authorList>
            <person name="Xia C."/>
            <person name="Wang M."/>
            <person name="Yin C."/>
            <person name="Cornejo O.E."/>
            <person name="Hulbert S.H."/>
            <person name="Chen X."/>
        </authorList>
    </citation>
    <scope>NUCLEOTIDE SEQUENCE [LARGE SCALE GENOMIC DNA]</scope>
    <source>
        <strain evidence="2">93-210</strain>
    </source>
</reference>
<feature type="non-terminal residue" evidence="1">
    <location>
        <position position="212"/>
    </location>
</feature>
<evidence type="ECO:0000313" key="2">
    <source>
        <dbReference type="Proteomes" id="UP001060170"/>
    </source>
</evidence>
<reference evidence="1 2" key="3">
    <citation type="journal article" date="2022" name="Microbiol. Spectr.">
        <title>Folding features and dynamics of 3D genome architecture in plant fungal pathogens.</title>
        <authorList>
            <person name="Xia C."/>
        </authorList>
    </citation>
    <scope>NUCLEOTIDE SEQUENCE [LARGE SCALE GENOMIC DNA]</scope>
    <source>
        <strain evidence="1 2">93-210</strain>
    </source>
</reference>
<dbReference type="EMBL" id="CM045881">
    <property type="protein sequence ID" value="KAI7937235.1"/>
    <property type="molecule type" value="Genomic_DNA"/>
</dbReference>
<evidence type="ECO:0000313" key="1">
    <source>
        <dbReference type="EMBL" id="KAI7937235.1"/>
    </source>
</evidence>
<sequence length="212" mass="22819">MYRWFVAEAQRVIIATKTKTYQLGYKLQEGGGTGPDGSTPIDLASPPRLISLTPIKHGLDLGTPDVLKRRFTAAPRFATGLGDDMHSHDQKEEDGEADDSLQPIGGAWLDKNLVEPLLAGWTGDSVSAIISGLIRGGSTVGTSNSGPACATLLLVLTLINPSAVRHKYNHQLFSIHSPQSMVGTNVGLLFAHQTYYQCTTNGEEENQMQTSL</sequence>
<protein>
    <submittedName>
        <fullName evidence="1">Uncharacterized protein</fullName>
    </submittedName>
</protein>
<accession>A0ACC0DS38</accession>
<dbReference type="Proteomes" id="UP001060170">
    <property type="component" value="Chromosome 17"/>
</dbReference>
<keyword evidence="2" id="KW-1185">Reference proteome</keyword>
<reference evidence="2" key="2">
    <citation type="journal article" date="2018" name="Mol. Plant Microbe Interact.">
        <title>Genome sequence resources for the wheat stripe rust pathogen (Puccinia striiformis f. sp. tritici) and the barley stripe rust pathogen (Puccinia striiformis f. sp. hordei).</title>
        <authorList>
            <person name="Xia C."/>
            <person name="Wang M."/>
            <person name="Yin C."/>
            <person name="Cornejo O.E."/>
            <person name="Hulbert S.H."/>
            <person name="Chen X."/>
        </authorList>
    </citation>
    <scope>NUCLEOTIDE SEQUENCE [LARGE SCALE GENOMIC DNA]</scope>
    <source>
        <strain evidence="2">93-210</strain>
    </source>
</reference>
<organism evidence="1 2">
    <name type="scientific">Puccinia striiformis f. sp. tritici</name>
    <dbReference type="NCBI Taxonomy" id="168172"/>
    <lineage>
        <taxon>Eukaryota</taxon>
        <taxon>Fungi</taxon>
        <taxon>Dikarya</taxon>
        <taxon>Basidiomycota</taxon>
        <taxon>Pucciniomycotina</taxon>
        <taxon>Pucciniomycetes</taxon>
        <taxon>Pucciniales</taxon>
        <taxon>Pucciniaceae</taxon>
        <taxon>Puccinia</taxon>
    </lineage>
</organism>
<name>A0ACC0DS38_9BASI</name>